<dbReference type="GO" id="GO:0004930">
    <property type="term" value="F:G protein-coupled receptor activity"/>
    <property type="evidence" value="ECO:0007669"/>
    <property type="project" value="TreeGrafter"/>
</dbReference>
<reference evidence="8" key="2">
    <citation type="submission" date="2015-01" db="EMBL/GenBank/DDBJ databases">
        <title>Evolutionary Origins and Diversification of the Mycorrhizal Mutualists.</title>
        <authorList>
            <consortium name="DOE Joint Genome Institute"/>
            <consortium name="Mycorrhizal Genomics Consortium"/>
            <person name="Kohler A."/>
            <person name="Kuo A."/>
            <person name="Nagy L.G."/>
            <person name="Floudas D."/>
            <person name="Copeland A."/>
            <person name="Barry K.W."/>
            <person name="Cichocki N."/>
            <person name="Veneault-Fourrey C."/>
            <person name="LaButti K."/>
            <person name="Lindquist E.A."/>
            <person name="Lipzen A."/>
            <person name="Lundell T."/>
            <person name="Morin E."/>
            <person name="Murat C."/>
            <person name="Riley R."/>
            <person name="Ohm R."/>
            <person name="Sun H."/>
            <person name="Tunlid A."/>
            <person name="Henrissat B."/>
            <person name="Grigoriev I.V."/>
            <person name="Hibbett D.S."/>
            <person name="Martin F."/>
        </authorList>
    </citation>
    <scope>NUCLEOTIDE SEQUENCE [LARGE SCALE GENOMIC DNA]</scope>
    <source>
        <strain evidence="8">F 1598</strain>
    </source>
</reference>
<dbReference type="PANTHER" id="PTHR23112">
    <property type="entry name" value="G PROTEIN-COUPLED RECEPTOR 157-RELATED"/>
    <property type="match status" value="1"/>
</dbReference>
<evidence type="ECO:0000256" key="6">
    <source>
        <dbReference type="SAM" id="Phobius"/>
    </source>
</evidence>
<dbReference type="EMBL" id="KN832995">
    <property type="protein sequence ID" value="KIM82293.1"/>
    <property type="molecule type" value="Genomic_DNA"/>
</dbReference>
<dbReference type="PANTHER" id="PTHR23112:SF37">
    <property type="entry name" value="G PROTEIN-COUPLED RECEPTOR GPR1"/>
    <property type="match status" value="1"/>
</dbReference>
<dbReference type="OrthoDB" id="100006at2759"/>
<proteinExistence type="predicted"/>
<keyword evidence="4 6" id="KW-0472">Membrane</keyword>
<dbReference type="SUPFAM" id="SSF81321">
    <property type="entry name" value="Family A G protein-coupled receptor-like"/>
    <property type="match status" value="1"/>
</dbReference>
<evidence type="ECO:0000256" key="2">
    <source>
        <dbReference type="ARBA" id="ARBA00022692"/>
    </source>
</evidence>
<feature type="transmembrane region" description="Helical" evidence="6">
    <location>
        <begin position="181"/>
        <end position="200"/>
    </location>
</feature>
<dbReference type="HOGENOM" id="CLU_027149_0_1_1"/>
<feature type="transmembrane region" description="Helical" evidence="6">
    <location>
        <begin position="102"/>
        <end position="120"/>
    </location>
</feature>
<feature type="region of interest" description="Disordered" evidence="5">
    <location>
        <begin position="324"/>
        <end position="352"/>
    </location>
</feature>
<evidence type="ECO:0000256" key="5">
    <source>
        <dbReference type="SAM" id="MobiDB-lite"/>
    </source>
</evidence>
<dbReference type="Proteomes" id="UP000054166">
    <property type="component" value="Unassembled WGS sequence"/>
</dbReference>
<feature type="compositionally biased region" description="Polar residues" evidence="5">
    <location>
        <begin position="324"/>
        <end position="342"/>
    </location>
</feature>
<evidence type="ECO:0000313" key="7">
    <source>
        <dbReference type="EMBL" id="KIM82293.1"/>
    </source>
</evidence>
<gene>
    <name evidence="7" type="ORF">PILCRDRAFT_71066</name>
</gene>
<dbReference type="CDD" id="cd00637">
    <property type="entry name" value="7tm_classA_rhodopsin-like"/>
    <property type="match status" value="1"/>
</dbReference>
<evidence type="ECO:0000256" key="4">
    <source>
        <dbReference type="ARBA" id="ARBA00023136"/>
    </source>
</evidence>
<dbReference type="STRING" id="765440.A0A0C3B7N8"/>
<dbReference type="GO" id="GO:0005886">
    <property type="term" value="C:plasma membrane"/>
    <property type="evidence" value="ECO:0007669"/>
    <property type="project" value="TreeGrafter"/>
</dbReference>
<dbReference type="AlphaFoldDB" id="A0A0C3B7N8"/>
<keyword evidence="8" id="KW-1185">Reference proteome</keyword>
<dbReference type="Gene3D" id="1.20.1070.10">
    <property type="entry name" value="Rhodopsin 7-helix transmembrane proteins"/>
    <property type="match status" value="1"/>
</dbReference>
<evidence type="ECO:0000256" key="3">
    <source>
        <dbReference type="ARBA" id="ARBA00022989"/>
    </source>
</evidence>
<dbReference type="GO" id="GO:0007189">
    <property type="term" value="P:adenylate cyclase-activating G protein-coupled receptor signaling pathway"/>
    <property type="evidence" value="ECO:0007669"/>
    <property type="project" value="TreeGrafter"/>
</dbReference>
<accession>A0A0C3B7N8</accession>
<organism evidence="7 8">
    <name type="scientific">Piloderma croceum (strain F 1598)</name>
    <dbReference type="NCBI Taxonomy" id="765440"/>
    <lineage>
        <taxon>Eukaryota</taxon>
        <taxon>Fungi</taxon>
        <taxon>Dikarya</taxon>
        <taxon>Basidiomycota</taxon>
        <taxon>Agaricomycotina</taxon>
        <taxon>Agaricomycetes</taxon>
        <taxon>Agaricomycetidae</taxon>
        <taxon>Atheliales</taxon>
        <taxon>Atheliaceae</taxon>
        <taxon>Piloderma</taxon>
    </lineage>
</organism>
<protein>
    <submittedName>
        <fullName evidence="7">Uncharacterized protein</fullName>
    </submittedName>
</protein>
<evidence type="ECO:0000256" key="1">
    <source>
        <dbReference type="ARBA" id="ARBA00004141"/>
    </source>
</evidence>
<sequence length="374" mass="41667">MSHLNGTVCTPEEQVLADSGTGLYCLTRTDSIGLAFITESGFISLVAVLGVFFMIAISLFASDLLQALGAVLDAKWVNEGKVYTGTYCTAQGAIQQLGETGVALATLFIAIHTFTVVIWGKLKEQLIVAYIAVAFIWLFVILFVSVAISIHTHSSNYYETPSYWCWIGPKYYPERISGEYFWFYLTMAVSLFTYIPLFLWSQGNMTVSPEHWWKIRFHRNKDNDAVLHADPNGRSRRSIGMIAYPVLYIVTVFPTSVVRFLTGFGRNPRHTYPTATFATAFLFSLSGTVNATLFLLTRPDLLSLGNTSVHRRGLGKAPEITLTESNSRPSEVNSIGWNSNPQKRPPLSPDIVLGAENTGWRLPIVESRDPEEQI</sequence>
<feature type="transmembrane region" description="Helical" evidence="6">
    <location>
        <begin position="274"/>
        <end position="296"/>
    </location>
</feature>
<comment type="subcellular location">
    <subcellularLocation>
        <location evidence="1">Membrane</location>
        <topology evidence="1">Multi-pass membrane protein</topology>
    </subcellularLocation>
</comment>
<dbReference type="InParanoid" id="A0A0C3B7N8"/>
<keyword evidence="3 6" id="KW-1133">Transmembrane helix</keyword>
<feature type="transmembrane region" description="Helical" evidence="6">
    <location>
        <begin position="127"/>
        <end position="150"/>
    </location>
</feature>
<evidence type="ECO:0000313" key="8">
    <source>
        <dbReference type="Proteomes" id="UP000054166"/>
    </source>
</evidence>
<feature type="transmembrane region" description="Helical" evidence="6">
    <location>
        <begin position="42"/>
        <end position="61"/>
    </location>
</feature>
<reference evidence="7 8" key="1">
    <citation type="submission" date="2014-04" db="EMBL/GenBank/DDBJ databases">
        <authorList>
            <consortium name="DOE Joint Genome Institute"/>
            <person name="Kuo A."/>
            <person name="Tarkka M."/>
            <person name="Buscot F."/>
            <person name="Kohler A."/>
            <person name="Nagy L.G."/>
            <person name="Floudas D."/>
            <person name="Copeland A."/>
            <person name="Barry K.W."/>
            <person name="Cichocki N."/>
            <person name="Veneault-Fourrey C."/>
            <person name="LaButti K."/>
            <person name="Lindquist E.A."/>
            <person name="Lipzen A."/>
            <person name="Lundell T."/>
            <person name="Morin E."/>
            <person name="Murat C."/>
            <person name="Sun H."/>
            <person name="Tunlid A."/>
            <person name="Henrissat B."/>
            <person name="Grigoriev I.V."/>
            <person name="Hibbett D.S."/>
            <person name="Martin F."/>
            <person name="Nordberg H.P."/>
            <person name="Cantor M.N."/>
            <person name="Hua S.X."/>
        </authorList>
    </citation>
    <scope>NUCLEOTIDE SEQUENCE [LARGE SCALE GENOMIC DNA]</scope>
    <source>
        <strain evidence="7 8">F 1598</strain>
    </source>
</reference>
<name>A0A0C3B7N8_PILCF</name>
<keyword evidence="2 6" id="KW-0812">Transmembrane</keyword>
<feature type="transmembrane region" description="Helical" evidence="6">
    <location>
        <begin position="242"/>
        <end position="262"/>
    </location>
</feature>